<keyword evidence="1" id="KW-0560">Oxidoreductase</keyword>
<evidence type="ECO:0000313" key="4">
    <source>
        <dbReference type="EMBL" id="KAB8130293.1"/>
    </source>
</evidence>
<dbReference type="Gene3D" id="3.30.360.10">
    <property type="entry name" value="Dihydrodipicolinate Reductase, domain 2"/>
    <property type="match status" value="1"/>
</dbReference>
<dbReference type="InterPro" id="IPR000683">
    <property type="entry name" value="Gfo/Idh/MocA-like_OxRdtase_N"/>
</dbReference>
<dbReference type="PANTHER" id="PTHR43818">
    <property type="entry name" value="BCDNA.GH03377"/>
    <property type="match status" value="1"/>
</dbReference>
<name>A0A7C8KR09_9BACI</name>
<evidence type="ECO:0000259" key="3">
    <source>
        <dbReference type="Pfam" id="PF22725"/>
    </source>
</evidence>
<sequence>MKFKKVRGGIIGCGDVTEVKSGPAFQKVENSELVAVMRRTGELAKDYAERHGVAKWYDDADALIHDPDVDAVYIATPPGSHREYTLKAAKAGKPVYVEKPMARNWAECNEMVQACQQAKVPLFVAYYRRAQPKFVKIKELLENNEIGAIRFASTTQYQKAAENVTNSETLPWRLQPELSGGGLFFDLASHTLDILDFLLGPIKKVQGIASNQAGHYQAEDIVTGNYFFESGVHGVGNWCFSAYDHKDINEIVG</sequence>
<organism evidence="4 5">
    <name type="scientific">Gracilibacillus oryzae</name>
    <dbReference type="NCBI Taxonomy" id="1672701"/>
    <lineage>
        <taxon>Bacteria</taxon>
        <taxon>Bacillati</taxon>
        <taxon>Bacillota</taxon>
        <taxon>Bacilli</taxon>
        <taxon>Bacillales</taxon>
        <taxon>Bacillaceae</taxon>
        <taxon>Gracilibacillus</taxon>
    </lineage>
</organism>
<feature type="domain" description="Gfo/Idh/MocA-like oxidoreductase N-terminal" evidence="2">
    <location>
        <begin position="7"/>
        <end position="126"/>
    </location>
</feature>
<proteinExistence type="predicted"/>
<comment type="caution">
    <text evidence="4">The sequence shown here is derived from an EMBL/GenBank/DDBJ whole genome shotgun (WGS) entry which is preliminary data.</text>
</comment>
<feature type="non-terminal residue" evidence="4">
    <location>
        <position position="253"/>
    </location>
</feature>
<evidence type="ECO:0000313" key="5">
    <source>
        <dbReference type="Proteomes" id="UP000480246"/>
    </source>
</evidence>
<dbReference type="InterPro" id="IPR036291">
    <property type="entry name" value="NAD(P)-bd_dom_sf"/>
</dbReference>
<keyword evidence="5" id="KW-1185">Reference proteome</keyword>
<dbReference type="Proteomes" id="UP000480246">
    <property type="component" value="Unassembled WGS sequence"/>
</dbReference>
<dbReference type="InterPro" id="IPR050463">
    <property type="entry name" value="Gfo/Idh/MocA_oxidrdct_glycsds"/>
</dbReference>
<evidence type="ECO:0000259" key="2">
    <source>
        <dbReference type="Pfam" id="PF01408"/>
    </source>
</evidence>
<dbReference type="GO" id="GO:0016491">
    <property type="term" value="F:oxidoreductase activity"/>
    <property type="evidence" value="ECO:0007669"/>
    <property type="project" value="UniProtKB-KW"/>
</dbReference>
<protein>
    <submittedName>
        <fullName evidence="4">Gfo/Idh/MocA family oxidoreductase</fullName>
    </submittedName>
</protein>
<dbReference type="InterPro" id="IPR055170">
    <property type="entry name" value="GFO_IDH_MocA-like_dom"/>
</dbReference>
<accession>A0A7C8KR09</accession>
<dbReference type="EMBL" id="WEID01000071">
    <property type="protein sequence ID" value="KAB8130293.1"/>
    <property type="molecule type" value="Genomic_DNA"/>
</dbReference>
<dbReference type="GO" id="GO:0000166">
    <property type="term" value="F:nucleotide binding"/>
    <property type="evidence" value="ECO:0007669"/>
    <property type="project" value="InterPro"/>
</dbReference>
<dbReference type="Gene3D" id="3.40.50.720">
    <property type="entry name" value="NAD(P)-binding Rossmann-like Domain"/>
    <property type="match status" value="1"/>
</dbReference>
<feature type="domain" description="GFO/IDH/MocA-like oxidoreductase" evidence="3">
    <location>
        <begin position="134"/>
        <end position="248"/>
    </location>
</feature>
<evidence type="ECO:0000256" key="1">
    <source>
        <dbReference type="ARBA" id="ARBA00023002"/>
    </source>
</evidence>
<dbReference type="Pfam" id="PF01408">
    <property type="entry name" value="GFO_IDH_MocA"/>
    <property type="match status" value="1"/>
</dbReference>
<dbReference type="Pfam" id="PF22725">
    <property type="entry name" value="GFO_IDH_MocA_C3"/>
    <property type="match status" value="1"/>
</dbReference>
<gene>
    <name evidence="4" type="ORF">F9U64_14310</name>
</gene>
<dbReference type="RefSeq" id="WP_228275733.1">
    <property type="nucleotide sequence ID" value="NZ_ML762434.1"/>
</dbReference>
<reference evidence="4 5" key="1">
    <citation type="submission" date="2019-10" db="EMBL/GenBank/DDBJ databases">
        <title>Gracilibacillus sp. nov. isolated from rice seeds.</title>
        <authorList>
            <person name="He S."/>
        </authorList>
    </citation>
    <scope>NUCLEOTIDE SEQUENCE [LARGE SCALE GENOMIC DNA]</scope>
    <source>
        <strain evidence="4 5">TD8</strain>
    </source>
</reference>
<dbReference type="PANTHER" id="PTHR43818:SF11">
    <property type="entry name" value="BCDNA.GH03377"/>
    <property type="match status" value="1"/>
</dbReference>
<dbReference type="AlphaFoldDB" id="A0A7C8KR09"/>
<dbReference type="SUPFAM" id="SSF55347">
    <property type="entry name" value="Glyceraldehyde-3-phosphate dehydrogenase-like, C-terminal domain"/>
    <property type="match status" value="1"/>
</dbReference>
<dbReference type="SUPFAM" id="SSF51735">
    <property type="entry name" value="NAD(P)-binding Rossmann-fold domains"/>
    <property type="match status" value="1"/>
</dbReference>